<name>A0A4Y4DMS6_GLUUR</name>
<dbReference type="OrthoDB" id="5125365at2"/>
<proteinExistence type="predicted"/>
<dbReference type="AlphaFoldDB" id="A0A4Y4DMS6"/>
<keyword evidence="1" id="KW-0732">Signal</keyword>
<evidence type="ECO:0000313" key="2">
    <source>
        <dbReference type="EMBL" id="GED04955.1"/>
    </source>
</evidence>
<protein>
    <submittedName>
        <fullName evidence="2">Uncharacterized protein</fullName>
    </submittedName>
</protein>
<keyword evidence="3" id="KW-1185">Reference proteome</keyword>
<dbReference type="Proteomes" id="UP000316612">
    <property type="component" value="Unassembled WGS sequence"/>
</dbReference>
<feature type="chain" id="PRO_5039158613" evidence="1">
    <location>
        <begin position="31"/>
        <end position="202"/>
    </location>
</feature>
<evidence type="ECO:0000256" key="1">
    <source>
        <dbReference type="SAM" id="SignalP"/>
    </source>
</evidence>
<gene>
    <name evidence="2" type="ORF">AUR04nite_04870</name>
</gene>
<sequence>MNLLERANKLGVSTALALVALCLAAVPSMANESDGNSVSFSNDGRSFTDHPGSIFDGPDRLVPGDRLAGGIWIRNDHSSKVEMAVTPKRPEVESAMEFTTIGESRFQLAPQEKAWVALQVELPEDAGNSSADRTEQLQLQVRSSELSTEGEANPQAPDHLSDAGFNSWPLIMGLALTAAGMISLKVCCRTHGDNSSGRGNSE</sequence>
<evidence type="ECO:0000313" key="3">
    <source>
        <dbReference type="Proteomes" id="UP000316612"/>
    </source>
</evidence>
<accession>A0A4Y4DMS6</accession>
<organism evidence="2 3">
    <name type="scientific">Glutamicibacter uratoxydans</name>
    <name type="common">Arthrobacter uratoxydans</name>
    <dbReference type="NCBI Taxonomy" id="43667"/>
    <lineage>
        <taxon>Bacteria</taxon>
        <taxon>Bacillati</taxon>
        <taxon>Actinomycetota</taxon>
        <taxon>Actinomycetes</taxon>
        <taxon>Micrococcales</taxon>
        <taxon>Micrococcaceae</taxon>
        <taxon>Glutamicibacter</taxon>
    </lineage>
</organism>
<dbReference type="EMBL" id="BJNY01000002">
    <property type="protein sequence ID" value="GED04955.1"/>
    <property type="molecule type" value="Genomic_DNA"/>
</dbReference>
<comment type="caution">
    <text evidence="2">The sequence shown here is derived from an EMBL/GenBank/DDBJ whole genome shotgun (WGS) entry which is preliminary data.</text>
</comment>
<feature type="signal peptide" evidence="1">
    <location>
        <begin position="1"/>
        <end position="30"/>
    </location>
</feature>
<dbReference type="RefSeq" id="WP_141361587.1">
    <property type="nucleotide sequence ID" value="NZ_BAAAJL010000003.1"/>
</dbReference>
<reference evidence="2 3" key="1">
    <citation type="submission" date="2019-06" db="EMBL/GenBank/DDBJ databases">
        <title>Whole genome shotgun sequence of Glutamicibacter uratoxydans NBRC 15515.</title>
        <authorList>
            <person name="Hosoyama A."/>
            <person name="Uohara A."/>
            <person name="Ohji S."/>
            <person name="Ichikawa N."/>
        </authorList>
    </citation>
    <scope>NUCLEOTIDE SEQUENCE [LARGE SCALE GENOMIC DNA]</scope>
    <source>
        <strain evidence="2 3">NBRC 15515</strain>
    </source>
</reference>